<dbReference type="GO" id="GO:0016740">
    <property type="term" value="F:transferase activity"/>
    <property type="evidence" value="ECO:0007669"/>
    <property type="project" value="UniProtKB-KW"/>
</dbReference>
<gene>
    <name evidence="2" type="ORF">K8V74_12680</name>
</gene>
<accession>A0A9D2UPP1</accession>
<comment type="caution">
    <text evidence="2">The sequence shown here is derived from an EMBL/GenBank/DDBJ whole genome shotgun (WGS) entry which is preliminary data.</text>
</comment>
<name>A0A9D2UPP1_BREEP</name>
<evidence type="ECO:0000313" key="2">
    <source>
        <dbReference type="EMBL" id="HJE78784.1"/>
    </source>
</evidence>
<dbReference type="EMBL" id="DYXR01000394">
    <property type="protein sequence ID" value="HJE78784.1"/>
    <property type="molecule type" value="Genomic_DNA"/>
</dbReference>
<reference evidence="2" key="1">
    <citation type="journal article" date="2021" name="PeerJ">
        <title>Extensive microbial diversity within the chicken gut microbiome revealed by metagenomics and culture.</title>
        <authorList>
            <person name="Gilroy R."/>
            <person name="Ravi A."/>
            <person name="Getino M."/>
            <person name="Pursley I."/>
            <person name="Horton D.L."/>
            <person name="Alikhan N.F."/>
            <person name="Baker D."/>
            <person name="Gharbi K."/>
            <person name="Hall N."/>
            <person name="Watson M."/>
            <person name="Adriaenssens E.M."/>
            <person name="Foster-Nyarko E."/>
            <person name="Jarju S."/>
            <person name="Secka A."/>
            <person name="Antonio M."/>
            <person name="Oren A."/>
            <person name="Chaudhuri R.R."/>
            <person name="La Ragione R."/>
            <person name="Hildebrand F."/>
            <person name="Pallen M.J."/>
        </authorList>
    </citation>
    <scope>NUCLEOTIDE SEQUENCE</scope>
    <source>
        <strain evidence="2">CHK139-4039</strain>
    </source>
</reference>
<feature type="domain" description="Putative mannosyltransferase YkcA/B-like C-terminal" evidence="1">
    <location>
        <begin position="2"/>
        <end position="87"/>
    </location>
</feature>
<sequence length="104" mass="10581">ASDYTWVAAATGANQAAGYQLALEEPVMAIGGFNGTDPSPTLEEFQQLVAEGRIHYYIGSSSGGGQGPGGTDSGSSSAQIAAWVEANFESTTLDSVTLYDLSAA</sequence>
<reference evidence="2" key="2">
    <citation type="submission" date="2021-09" db="EMBL/GenBank/DDBJ databases">
        <authorList>
            <person name="Gilroy R."/>
        </authorList>
    </citation>
    <scope>NUCLEOTIDE SEQUENCE</scope>
    <source>
        <strain evidence="2">CHK139-4039</strain>
    </source>
</reference>
<keyword evidence="2" id="KW-0808">Transferase</keyword>
<feature type="non-terminal residue" evidence="2">
    <location>
        <position position="1"/>
    </location>
</feature>
<evidence type="ECO:0000313" key="3">
    <source>
        <dbReference type="Proteomes" id="UP000743760"/>
    </source>
</evidence>
<dbReference type="InterPro" id="IPR056785">
    <property type="entry name" value="YkcA/B-like_C"/>
</dbReference>
<dbReference type="Proteomes" id="UP000743760">
    <property type="component" value="Unassembled WGS sequence"/>
</dbReference>
<dbReference type="AlphaFoldDB" id="A0A9D2UPP1"/>
<protein>
    <submittedName>
        <fullName evidence="2">Glycosyl transferase</fullName>
    </submittedName>
</protein>
<proteinExistence type="predicted"/>
<organism evidence="2 3">
    <name type="scientific">Brevibacterium epidermidis</name>
    <dbReference type="NCBI Taxonomy" id="1698"/>
    <lineage>
        <taxon>Bacteria</taxon>
        <taxon>Bacillati</taxon>
        <taxon>Actinomycetota</taxon>
        <taxon>Actinomycetes</taxon>
        <taxon>Micrococcales</taxon>
        <taxon>Brevibacteriaceae</taxon>
        <taxon>Brevibacterium</taxon>
    </lineage>
</organism>
<evidence type="ECO:0000259" key="1">
    <source>
        <dbReference type="Pfam" id="PF24878"/>
    </source>
</evidence>
<dbReference type="Pfam" id="PF24878">
    <property type="entry name" value="YkcB_C"/>
    <property type="match status" value="1"/>
</dbReference>